<feature type="compositionally biased region" description="Basic and acidic residues" evidence="1">
    <location>
        <begin position="37"/>
        <end position="47"/>
    </location>
</feature>
<reference evidence="2" key="1">
    <citation type="journal article" date="2019" name="Sci. Rep.">
        <title>Draft genome of Tanacetum cinerariifolium, the natural source of mosquito coil.</title>
        <authorList>
            <person name="Yamashiro T."/>
            <person name="Shiraishi A."/>
            <person name="Satake H."/>
            <person name="Nakayama K."/>
        </authorList>
    </citation>
    <scope>NUCLEOTIDE SEQUENCE</scope>
</reference>
<dbReference type="AlphaFoldDB" id="A0A699T5B9"/>
<gene>
    <name evidence="2" type="ORF">Tci_876063</name>
</gene>
<organism evidence="2">
    <name type="scientific">Tanacetum cinerariifolium</name>
    <name type="common">Dalmatian daisy</name>
    <name type="synonym">Chrysanthemum cinerariifolium</name>
    <dbReference type="NCBI Taxonomy" id="118510"/>
    <lineage>
        <taxon>Eukaryota</taxon>
        <taxon>Viridiplantae</taxon>
        <taxon>Streptophyta</taxon>
        <taxon>Embryophyta</taxon>
        <taxon>Tracheophyta</taxon>
        <taxon>Spermatophyta</taxon>
        <taxon>Magnoliopsida</taxon>
        <taxon>eudicotyledons</taxon>
        <taxon>Gunneridae</taxon>
        <taxon>Pentapetalae</taxon>
        <taxon>asterids</taxon>
        <taxon>campanulids</taxon>
        <taxon>Asterales</taxon>
        <taxon>Asteraceae</taxon>
        <taxon>Asteroideae</taxon>
        <taxon>Anthemideae</taxon>
        <taxon>Anthemidinae</taxon>
        <taxon>Tanacetum</taxon>
    </lineage>
</organism>
<protein>
    <submittedName>
        <fullName evidence="2">Uncharacterized protein</fullName>
    </submittedName>
</protein>
<comment type="caution">
    <text evidence="2">The sequence shown here is derived from an EMBL/GenBank/DDBJ whole genome shotgun (WGS) entry which is preliminary data.</text>
</comment>
<name>A0A699T5B9_TANCI</name>
<feature type="compositionally biased region" description="Polar residues" evidence="1">
    <location>
        <begin position="18"/>
        <end position="29"/>
    </location>
</feature>
<feature type="non-terminal residue" evidence="2">
    <location>
        <position position="1"/>
    </location>
</feature>
<dbReference type="EMBL" id="BKCJ011209296">
    <property type="protein sequence ID" value="GFD04094.1"/>
    <property type="molecule type" value="Genomic_DNA"/>
</dbReference>
<accession>A0A699T5B9</accession>
<feature type="region of interest" description="Disordered" evidence="1">
    <location>
        <begin position="1"/>
        <end position="47"/>
    </location>
</feature>
<sequence>PTASTGSPSSTTVDQDAPSPSNSQTTPEPRSSIIPNDVKDDNHDLDVAHMNNNPFFGIPIPEVSSDQSSSIDSIYTIVHSDHQFF</sequence>
<evidence type="ECO:0000313" key="2">
    <source>
        <dbReference type="EMBL" id="GFD04094.1"/>
    </source>
</evidence>
<feature type="compositionally biased region" description="Low complexity" evidence="1">
    <location>
        <begin position="1"/>
        <end position="12"/>
    </location>
</feature>
<evidence type="ECO:0000256" key="1">
    <source>
        <dbReference type="SAM" id="MobiDB-lite"/>
    </source>
</evidence>
<proteinExistence type="predicted"/>